<evidence type="ECO:0000313" key="2">
    <source>
        <dbReference type="Proteomes" id="UP000236370"/>
    </source>
</evidence>
<comment type="caution">
    <text evidence="1">The sequence shown here is derived from an EMBL/GenBank/DDBJ whole genome shotgun (WGS) entry which is preliminary data.</text>
</comment>
<dbReference type="Proteomes" id="UP000236370">
    <property type="component" value="Unassembled WGS sequence"/>
</dbReference>
<gene>
    <name evidence="1" type="ORF">CK820_G0039926</name>
</gene>
<dbReference type="AlphaFoldDB" id="A0A2J8KBT1"/>
<proteinExistence type="predicted"/>
<dbReference type="EMBL" id="NBAG03000379">
    <property type="protein sequence ID" value="PNI32478.1"/>
    <property type="molecule type" value="Genomic_DNA"/>
</dbReference>
<accession>A0A2J8KBT1</accession>
<dbReference type="SUPFAM" id="SSF51971">
    <property type="entry name" value="Nucleotide-binding domain"/>
    <property type="match status" value="1"/>
</dbReference>
<dbReference type="Gene3D" id="3.40.50.720">
    <property type="entry name" value="NAD(P)-binding Rossmann-like Domain"/>
    <property type="match status" value="1"/>
</dbReference>
<protein>
    <submittedName>
        <fullName evidence="1">FDXR isoform 15</fullName>
    </submittedName>
</protein>
<name>A0A2J8KBT1_PANTR</name>
<sequence>MASRCWRWWGWSARPRTRLPPAGSTPSFRHHFSTQEKTPQICVVGSGPAGFYTAQHLLKLPPCSPAAPPGPRGHLRETACALWPGALWRGA</sequence>
<evidence type="ECO:0000313" key="1">
    <source>
        <dbReference type="EMBL" id="PNI32478.1"/>
    </source>
</evidence>
<organism evidence="1 2">
    <name type="scientific">Pan troglodytes</name>
    <name type="common">Chimpanzee</name>
    <dbReference type="NCBI Taxonomy" id="9598"/>
    <lineage>
        <taxon>Eukaryota</taxon>
        <taxon>Metazoa</taxon>
        <taxon>Chordata</taxon>
        <taxon>Craniata</taxon>
        <taxon>Vertebrata</taxon>
        <taxon>Euteleostomi</taxon>
        <taxon>Mammalia</taxon>
        <taxon>Eutheria</taxon>
        <taxon>Euarchontoglires</taxon>
        <taxon>Primates</taxon>
        <taxon>Haplorrhini</taxon>
        <taxon>Catarrhini</taxon>
        <taxon>Hominidae</taxon>
        <taxon>Pan</taxon>
    </lineage>
</organism>
<reference evidence="1 2" key="1">
    <citation type="submission" date="2017-12" db="EMBL/GenBank/DDBJ databases">
        <title>High-resolution comparative analysis of great ape genomes.</title>
        <authorList>
            <person name="Pollen A."/>
            <person name="Hastie A."/>
            <person name="Hormozdiari F."/>
            <person name="Dougherty M."/>
            <person name="Liu R."/>
            <person name="Chaisson M."/>
            <person name="Hoppe E."/>
            <person name="Hill C."/>
            <person name="Pang A."/>
            <person name="Hillier L."/>
            <person name="Baker C."/>
            <person name="Armstrong J."/>
            <person name="Shendure J."/>
            <person name="Paten B."/>
            <person name="Wilson R."/>
            <person name="Chao H."/>
            <person name="Schneider V."/>
            <person name="Ventura M."/>
            <person name="Kronenberg Z."/>
            <person name="Murali S."/>
            <person name="Gordon D."/>
            <person name="Cantsilieris S."/>
            <person name="Munson K."/>
            <person name="Nelson B."/>
            <person name="Raja A."/>
            <person name="Underwood J."/>
            <person name="Diekhans M."/>
            <person name="Fiddes I."/>
            <person name="Haussler D."/>
            <person name="Eichler E."/>
        </authorList>
    </citation>
    <scope>NUCLEOTIDE SEQUENCE [LARGE SCALE GENOMIC DNA]</scope>
    <source>
        <strain evidence="1">Yerkes chimp pedigree #C0471</strain>
    </source>
</reference>